<dbReference type="InterPro" id="IPR035959">
    <property type="entry name" value="RutC-like_sf"/>
</dbReference>
<keyword evidence="1" id="KW-0413">Isomerase</keyword>
<dbReference type="AlphaFoldDB" id="H9UJ60"/>
<dbReference type="GO" id="GO:0046417">
    <property type="term" value="P:chorismate metabolic process"/>
    <property type="evidence" value="ECO:0007669"/>
    <property type="project" value="TreeGrafter"/>
</dbReference>
<keyword evidence="3" id="KW-1185">Reference proteome</keyword>
<dbReference type="STRING" id="889378.Spiaf_1492"/>
<evidence type="ECO:0000313" key="3">
    <source>
        <dbReference type="Proteomes" id="UP000007383"/>
    </source>
</evidence>
<dbReference type="SUPFAM" id="SSF55298">
    <property type="entry name" value="YjgF-like"/>
    <property type="match status" value="1"/>
</dbReference>
<dbReference type="Gene3D" id="3.30.1330.40">
    <property type="entry name" value="RutC-like"/>
    <property type="match status" value="1"/>
</dbReference>
<dbReference type="eggNOG" id="COG4401">
    <property type="taxonomic scope" value="Bacteria"/>
</dbReference>
<dbReference type="Proteomes" id="UP000007383">
    <property type="component" value="Chromosome"/>
</dbReference>
<dbReference type="GO" id="GO:0008652">
    <property type="term" value="P:amino acid biosynthetic process"/>
    <property type="evidence" value="ECO:0007669"/>
    <property type="project" value="UniProtKB-UniRule"/>
</dbReference>
<dbReference type="PATRIC" id="fig|889378.3.peg.1483"/>
<keyword evidence="1" id="KW-0057">Aromatic amino acid biosynthesis</keyword>
<dbReference type="GO" id="GO:0009073">
    <property type="term" value="P:aromatic amino acid family biosynthetic process"/>
    <property type="evidence" value="ECO:0007669"/>
    <property type="project" value="UniProtKB-UniRule"/>
</dbReference>
<dbReference type="Pfam" id="PF07736">
    <property type="entry name" value="CM_1"/>
    <property type="match status" value="1"/>
</dbReference>
<dbReference type="PROSITE" id="PS51167">
    <property type="entry name" value="CHORISMATE_MUT_1"/>
    <property type="match status" value="1"/>
</dbReference>
<dbReference type="PANTHER" id="PTHR21164">
    <property type="entry name" value="CHORISMATE MUTASE"/>
    <property type="match status" value="1"/>
</dbReference>
<reference evidence="3" key="1">
    <citation type="journal article" date="2013" name="Stand. Genomic Sci.">
        <title>Complete genome sequence of the halophilic bacterium Spirochaeta africana type strain (Z-7692(T)) from the alkaline Lake Magadi in the East African Rift.</title>
        <authorList>
            <person name="Liolos K."/>
            <person name="Abt B."/>
            <person name="Scheuner C."/>
            <person name="Teshima H."/>
            <person name="Held B."/>
            <person name="Lapidus A."/>
            <person name="Nolan M."/>
            <person name="Lucas S."/>
            <person name="Deshpande S."/>
            <person name="Cheng J.F."/>
            <person name="Tapia R."/>
            <person name="Goodwin L.A."/>
            <person name="Pitluck S."/>
            <person name="Pagani I."/>
            <person name="Ivanova N."/>
            <person name="Mavromatis K."/>
            <person name="Mikhailova N."/>
            <person name="Huntemann M."/>
            <person name="Pati A."/>
            <person name="Chen A."/>
            <person name="Palaniappan K."/>
            <person name="Land M."/>
            <person name="Rohde M."/>
            <person name="Tindall B.J."/>
            <person name="Detter J.C."/>
            <person name="Goker M."/>
            <person name="Bristow J."/>
            <person name="Eisen J.A."/>
            <person name="Markowitz V."/>
            <person name="Hugenholtz P."/>
            <person name="Woyke T."/>
            <person name="Klenk H.P."/>
            <person name="Kyrpides N.C."/>
        </authorList>
    </citation>
    <scope>NUCLEOTIDE SEQUENCE</scope>
    <source>
        <strain evidence="3">ATCC 700263 / DSM 8902 / Z-7692</strain>
    </source>
</reference>
<proteinExistence type="predicted"/>
<dbReference type="OrthoDB" id="9802232at2"/>
<dbReference type="GO" id="GO:0004106">
    <property type="term" value="F:chorismate mutase activity"/>
    <property type="evidence" value="ECO:0007669"/>
    <property type="project" value="UniProtKB-EC"/>
</dbReference>
<dbReference type="PANTHER" id="PTHR21164:SF0">
    <property type="entry name" value="CHORISMATE MUTASE AROH"/>
    <property type="match status" value="1"/>
</dbReference>
<sequence>MTMTEEGIMKDNNSSSTIHAVRGAVQLPKDSIMAMRDGVTELIPALCKANGISEPDIVSIQFTQTDDLTAANPARELRSIGFASTPLFCAAEPLYPDYLPRTVRVLLTFRGSAEHAPQSVYLGGARVLRSDT</sequence>
<evidence type="ECO:0000256" key="1">
    <source>
        <dbReference type="PROSITE-ProRule" id="PRU00514"/>
    </source>
</evidence>
<keyword evidence="1" id="KW-0028">Amino-acid biosynthesis</keyword>
<evidence type="ECO:0000313" key="2">
    <source>
        <dbReference type="EMBL" id="AFG37553.1"/>
    </source>
</evidence>
<dbReference type="InterPro" id="IPR008243">
    <property type="entry name" value="Chorismate_mutase_AroH"/>
</dbReference>
<name>H9UJ60_SPIAZ</name>
<dbReference type="HOGENOM" id="CLU_133236_1_1_12"/>
<dbReference type="KEGG" id="sfc:Spiaf_1492"/>
<dbReference type="EC" id="5.4.99.5" evidence="1"/>
<gene>
    <name evidence="2" type="ordered locus">Spiaf_1492</name>
</gene>
<comment type="catalytic activity">
    <reaction evidence="1">
        <text>chorismate = prephenate</text>
        <dbReference type="Rhea" id="RHEA:13897"/>
        <dbReference type="ChEBI" id="CHEBI:29748"/>
        <dbReference type="ChEBI" id="CHEBI:29934"/>
        <dbReference type="EC" id="5.4.99.5"/>
    </reaction>
</comment>
<dbReference type="EMBL" id="CP003282">
    <property type="protein sequence ID" value="AFG37553.1"/>
    <property type="molecule type" value="Genomic_DNA"/>
</dbReference>
<accession>H9UJ60</accession>
<organism evidence="2 3">
    <name type="scientific">Spirochaeta africana (strain ATCC 700263 / DSM 8902 / Z-7692)</name>
    <dbReference type="NCBI Taxonomy" id="889378"/>
    <lineage>
        <taxon>Bacteria</taxon>
        <taxon>Pseudomonadati</taxon>
        <taxon>Spirochaetota</taxon>
        <taxon>Spirochaetia</taxon>
        <taxon>Spirochaetales</taxon>
        <taxon>Spirochaetaceae</taxon>
        <taxon>Spirochaeta</taxon>
    </lineage>
</organism>
<protein>
    <recommendedName>
        <fullName evidence="1">chorismate mutase</fullName>
        <ecNumber evidence="1">5.4.99.5</ecNumber>
    </recommendedName>
</protein>